<dbReference type="AlphaFoldDB" id="A0A0E9P8P8"/>
<evidence type="ECO:0000313" key="1">
    <source>
        <dbReference type="EMBL" id="JAH00450.1"/>
    </source>
</evidence>
<reference evidence="1" key="1">
    <citation type="submission" date="2014-11" db="EMBL/GenBank/DDBJ databases">
        <authorList>
            <person name="Amaro Gonzalez C."/>
        </authorList>
    </citation>
    <scope>NUCLEOTIDE SEQUENCE</scope>
</reference>
<proteinExistence type="predicted"/>
<name>A0A0E9P8P8_ANGAN</name>
<accession>A0A0E9P8P8</accession>
<sequence length="32" mass="3620">MLSVRPLRMLTVDVDQRQDLFSSAKICPCLPS</sequence>
<reference evidence="1" key="2">
    <citation type="journal article" date="2015" name="Fish Shellfish Immunol.">
        <title>Early steps in the European eel (Anguilla anguilla)-Vibrio vulnificus interaction in the gills: Role of the RtxA13 toxin.</title>
        <authorList>
            <person name="Callol A."/>
            <person name="Pajuelo D."/>
            <person name="Ebbesson L."/>
            <person name="Teles M."/>
            <person name="MacKenzie S."/>
            <person name="Amaro C."/>
        </authorList>
    </citation>
    <scope>NUCLEOTIDE SEQUENCE</scope>
</reference>
<organism evidence="1">
    <name type="scientific">Anguilla anguilla</name>
    <name type="common">European freshwater eel</name>
    <name type="synonym">Muraena anguilla</name>
    <dbReference type="NCBI Taxonomy" id="7936"/>
    <lineage>
        <taxon>Eukaryota</taxon>
        <taxon>Metazoa</taxon>
        <taxon>Chordata</taxon>
        <taxon>Craniata</taxon>
        <taxon>Vertebrata</taxon>
        <taxon>Euteleostomi</taxon>
        <taxon>Actinopterygii</taxon>
        <taxon>Neopterygii</taxon>
        <taxon>Teleostei</taxon>
        <taxon>Anguilliformes</taxon>
        <taxon>Anguillidae</taxon>
        <taxon>Anguilla</taxon>
    </lineage>
</organism>
<protein>
    <submittedName>
        <fullName evidence="1">Uncharacterized protein</fullName>
    </submittedName>
</protein>
<dbReference type="EMBL" id="GBXM01108127">
    <property type="protein sequence ID" value="JAH00450.1"/>
    <property type="molecule type" value="Transcribed_RNA"/>
</dbReference>